<keyword evidence="1" id="KW-0732">Signal</keyword>
<feature type="domain" description="DUF5722" evidence="2">
    <location>
        <begin position="292"/>
        <end position="688"/>
    </location>
</feature>
<dbReference type="InterPro" id="IPR043780">
    <property type="entry name" value="DUF5722"/>
</dbReference>
<dbReference type="EMBL" id="JAPDDR010000001">
    <property type="protein sequence ID" value="MCW1912473.1"/>
    <property type="molecule type" value="Genomic_DNA"/>
</dbReference>
<accession>A0ABT3FY17</accession>
<gene>
    <name evidence="3" type="ORF">OJ996_02740</name>
</gene>
<dbReference type="InterPro" id="IPR017853">
    <property type="entry name" value="GH"/>
</dbReference>
<dbReference type="Pfam" id="PF18989">
    <property type="entry name" value="DUF5722"/>
    <property type="match status" value="1"/>
</dbReference>
<sequence length="696" mass="77374">MVRSFTALFLSFFSCLLTAGELRLIPDPQGTNDLQLSDLGNGEWEVRTTGADPYLLLKTDGAALDLRATPMLSLEYFSTTGVGRTLVFLGPAIDVPHMITVDMGRREGWGEFAVDLRETLERPQGPVTSMRLTLGQGPGVVARLRNFRAREAIGQELRLAASRTARLEADAAHAERLRAYFSKEFPARITKVSASAGTITVEGKLGHAGRDCQLAEVPMWEDVTALKIPASLHGLDPDDAGNFKVSISRAAVEDREPLLSGWAVVRMSDGVPELLSAMRYVEDQIPRADLPAAKPRSKKGIGGCPFDHPDMQELGIASVTLNIILNELLHAEAGPGRTPHVFAGRTWHTEDAAVARYDRDMKIAAENGWMVSAIVLLPPVRNAPENAWIREAAHPEADPGAGFVLPDFTSKTGVNAYAAAMNFVTQRYSRPDGQYGRVHHWIMHNEINSGFFWASAGQKTDLTYMDLYQKSMRVACLLARQYDPNAKPLISLEHCWGRRADVRGYAGRDLMEHMVSFGHREGDFPWAIAHHPYPQDIFNPRTWEDSQATFDFATPYLTYRNIEVLDAWARQERVRYRGQPREIQLTEQGLNSPDYSEKSLRDQAAGMAYAWEKIAPLDTVTAFQYHLWADDRGEGGLRLGLRKFGDDPQDSHGIKPIWHLYKALGTEGGAAASQPYLEVVGAKAWDEVRFHGEVKK</sequence>
<dbReference type="RefSeq" id="WP_264510892.1">
    <property type="nucleotide sequence ID" value="NZ_JAPDDR010000001.1"/>
</dbReference>
<evidence type="ECO:0000259" key="2">
    <source>
        <dbReference type="Pfam" id="PF18989"/>
    </source>
</evidence>
<keyword evidence="4" id="KW-1185">Reference proteome</keyword>
<dbReference type="PROSITE" id="PS51257">
    <property type="entry name" value="PROKAR_LIPOPROTEIN"/>
    <property type="match status" value="1"/>
</dbReference>
<evidence type="ECO:0000256" key="1">
    <source>
        <dbReference type="SAM" id="SignalP"/>
    </source>
</evidence>
<name>A0ABT3FY17_9BACT</name>
<dbReference type="SUPFAM" id="SSF51445">
    <property type="entry name" value="(Trans)glycosidases"/>
    <property type="match status" value="1"/>
</dbReference>
<feature type="chain" id="PRO_5046232222" evidence="1">
    <location>
        <begin position="20"/>
        <end position="696"/>
    </location>
</feature>
<dbReference type="Gene3D" id="3.20.20.80">
    <property type="entry name" value="Glycosidases"/>
    <property type="match status" value="1"/>
</dbReference>
<reference evidence="3" key="1">
    <citation type="submission" date="2022-10" db="EMBL/GenBank/DDBJ databases">
        <title>Luteolibacter sp. GHJ8, whole genome shotgun sequencing project.</title>
        <authorList>
            <person name="Zhao G."/>
            <person name="Shen L."/>
        </authorList>
    </citation>
    <scope>NUCLEOTIDE SEQUENCE</scope>
    <source>
        <strain evidence="3">GHJ8</strain>
    </source>
</reference>
<organism evidence="3 4">
    <name type="scientific">Luteolibacter rhizosphaerae</name>
    <dbReference type="NCBI Taxonomy" id="2989719"/>
    <lineage>
        <taxon>Bacteria</taxon>
        <taxon>Pseudomonadati</taxon>
        <taxon>Verrucomicrobiota</taxon>
        <taxon>Verrucomicrobiia</taxon>
        <taxon>Verrucomicrobiales</taxon>
        <taxon>Verrucomicrobiaceae</taxon>
        <taxon>Luteolibacter</taxon>
    </lineage>
</organism>
<protein>
    <submittedName>
        <fullName evidence="3">DUF5722 domain-containing protein</fullName>
    </submittedName>
</protein>
<dbReference type="Proteomes" id="UP001165653">
    <property type="component" value="Unassembled WGS sequence"/>
</dbReference>
<comment type="caution">
    <text evidence="3">The sequence shown here is derived from an EMBL/GenBank/DDBJ whole genome shotgun (WGS) entry which is preliminary data.</text>
</comment>
<proteinExistence type="predicted"/>
<evidence type="ECO:0000313" key="4">
    <source>
        <dbReference type="Proteomes" id="UP001165653"/>
    </source>
</evidence>
<evidence type="ECO:0000313" key="3">
    <source>
        <dbReference type="EMBL" id="MCW1912473.1"/>
    </source>
</evidence>
<feature type="signal peptide" evidence="1">
    <location>
        <begin position="1"/>
        <end position="19"/>
    </location>
</feature>